<proteinExistence type="predicted"/>
<dbReference type="CDD" id="cd04301">
    <property type="entry name" value="NAT_SF"/>
    <property type="match status" value="1"/>
</dbReference>
<dbReference type="Proteomes" id="UP000239504">
    <property type="component" value="Unassembled WGS sequence"/>
</dbReference>
<dbReference type="GO" id="GO:0016787">
    <property type="term" value="F:hydrolase activity"/>
    <property type="evidence" value="ECO:0007669"/>
    <property type="project" value="UniProtKB-KW"/>
</dbReference>
<reference evidence="2 3" key="1">
    <citation type="submission" date="2017-12" db="EMBL/GenBank/DDBJ databases">
        <authorList>
            <person name="Hurst M.R.H."/>
        </authorList>
    </citation>
    <scope>NUCLEOTIDE SEQUENCE [LARGE SCALE GENOMIC DNA]</scope>
    <source>
        <strain evidence="2 3">SY-3-19</strain>
    </source>
</reference>
<dbReference type="RefSeq" id="WP_104829595.1">
    <property type="nucleotide sequence ID" value="NZ_PJCH01000005.1"/>
</dbReference>
<dbReference type="OrthoDB" id="9806005at2"/>
<dbReference type="AlphaFoldDB" id="A0A2S7K7A5"/>
<dbReference type="InterPro" id="IPR039968">
    <property type="entry name" value="BcerS-like"/>
</dbReference>
<dbReference type="PANTHER" id="PTHR41368">
    <property type="entry name" value="PROTEIN YGHO"/>
    <property type="match status" value="1"/>
</dbReference>
<dbReference type="Gene3D" id="3.40.630.30">
    <property type="match status" value="1"/>
</dbReference>
<accession>A0A2S7K7A5</accession>
<keyword evidence="3" id="KW-1185">Reference proteome</keyword>
<organism evidence="2 3">
    <name type="scientific">Hyphococcus luteus</name>
    <dbReference type="NCBI Taxonomy" id="2058213"/>
    <lineage>
        <taxon>Bacteria</taxon>
        <taxon>Pseudomonadati</taxon>
        <taxon>Pseudomonadota</taxon>
        <taxon>Alphaproteobacteria</taxon>
        <taxon>Parvularculales</taxon>
        <taxon>Parvularculaceae</taxon>
        <taxon>Hyphococcus</taxon>
    </lineage>
</organism>
<dbReference type="GO" id="GO:0016747">
    <property type="term" value="F:acyltransferase activity, transferring groups other than amino-acyl groups"/>
    <property type="evidence" value="ECO:0007669"/>
    <property type="project" value="InterPro"/>
</dbReference>
<dbReference type="PANTHER" id="PTHR41368:SF1">
    <property type="entry name" value="PROTEIN YGHO"/>
    <property type="match status" value="1"/>
</dbReference>
<keyword evidence="2" id="KW-0378">Hydrolase</keyword>
<sequence length="383" mass="43781">MLDTAASLAIRPVETPADMKTFIRLANDIYADDPNYVAPLEYELAARLDAEKNPSIKGFPRKLWIAEKDGKPAGRIAALVNRAYIERHGDNAGHFGFFESVDDPGVAKALIDAASHWLKSEGVEKILGPFNNTINEESGLLISGFDTPPYVMMPHGRPYYARLMEENGFQKAVDMHALKYIPRPQLMPEKRQRFIDKALANPKVSFRTIDMKNFDREIHTLVNIFNDAWFDNWGFIPFTEDQIDHMAKELRPIIEPYNVVFCDYDGEPAAFSLVLPDVNYVTRDFGGKLLPFNWAKLIWRLKLQPVPRARMPLMGVVRKLHRRPVGTALAYKMIMIAQEENVSRGVVHSELSWILDSNESMLSMLLDMGAEIYKTYRMYEKPL</sequence>
<name>A0A2S7K7A5_9PROT</name>
<dbReference type="EMBL" id="PJCH01000005">
    <property type="protein sequence ID" value="PQA88351.1"/>
    <property type="molecule type" value="Genomic_DNA"/>
</dbReference>
<protein>
    <submittedName>
        <fullName evidence="2">dATP pyrophosphohydrolase</fullName>
    </submittedName>
</protein>
<dbReference type="InterPro" id="IPR016181">
    <property type="entry name" value="Acyl_CoA_acyltransferase"/>
</dbReference>
<dbReference type="SUPFAM" id="SSF55729">
    <property type="entry name" value="Acyl-CoA N-acyltransferases (Nat)"/>
    <property type="match status" value="1"/>
</dbReference>
<dbReference type="InterPro" id="IPR000182">
    <property type="entry name" value="GNAT_dom"/>
</dbReference>
<gene>
    <name evidence="2" type="ORF">CW354_08620</name>
</gene>
<evidence type="ECO:0000313" key="2">
    <source>
        <dbReference type="EMBL" id="PQA88351.1"/>
    </source>
</evidence>
<evidence type="ECO:0000313" key="3">
    <source>
        <dbReference type="Proteomes" id="UP000239504"/>
    </source>
</evidence>
<dbReference type="PROSITE" id="PS51186">
    <property type="entry name" value="GNAT"/>
    <property type="match status" value="1"/>
</dbReference>
<feature type="domain" description="N-acetyltransferase" evidence="1">
    <location>
        <begin position="8"/>
        <end position="192"/>
    </location>
</feature>
<comment type="caution">
    <text evidence="2">The sequence shown here is derived from an EMBL/GenBank/DDBJ whole genome shotgun (WGS) entry which is preliminary data.</text>
</comment>
<evidence type="ECO:0000259" key="1">
    <source>
        <dbReference type="PROSITE" id="PS51186"/>
    </source>
</evidence>